<protein>
    <submittedName>
        <fullName evidence="6">DNA-binding IclR family transcriptional regulator</fullName>
    </submittedName>
</protein>
<dbReference type="AlphaFoldDB" id="A0A7W7T1H1"/>
<evidence type="ECO:0000256" key="3">
    <source>
        <dbReference type="ARBA" id="ARBA00023163"/>
    </source>
</evidence>
<evidence type="ECO:0000259" key="5">
    <source>
        <dbReference type="PROSITE" id="PS51078"/>
    </source>
</evidence>
<dbReference type="GO" id="GO:0003677">
    <property type="term" value="F:DNA binding"/>
    <property type="evidence" value="ECO:0007669"/>
    <property type="project" value="UniProtKB-KW"/>
</dbReference>
<accession>A0A7W7T1H1</accession>
<evidence type="ECO:0000313" key="6">
    <source>
        <dbReference type="EMBL" id="MBB4963585.1"/>
    </source>
</evidence>
<dbReference type="InterPro" id="IPR036390">
    <property type="entry name" value="WH_DNA-bd_sf"/>
</dbReference>
<dbReference type="Pfam" id="PF09339">
    <property type="entry name" value="HTH_IclR"/>
    <property type="match status" value="1"/>
</dbReference>
<dbReference type="GO" id="GO:0003700">
    <property type="term" value="F:DNA-binding transcription factor activity"/>
    <property type="evidence" value="ECO:0007669"/>
    <property type="project" value="TreeGrafter"/>
</dbReference>
<evidence type="ECO:0000256" key="2">
    <source>
        <dbReference type="ARBA" id="ARBA00023125"/>
    </source>
</evidence>
<dbReference type="InterPro" id="IPR050707">
    <property type="entry name" value="HTH_MetabolicPath_Reg"/>
</dbReference>
<name>A0A7W7T1H1_9PSEU</name>
<dbReference type="RefSeq" id="WP_312865474.1">
    <property type="nucleotide sequence ID" value="NZ_BAABAI010000034.1"/>
</dbReference>
<feature type="domain" description="HTH iclR-type" evidence="4">
    <location>
        <begin position="5"/>
        <end position="66"/>
    </location>
</feature>
<dbReference type="PANTHER" id="PTHR30136">
    <property type="entry name" value="HELIX-TURN-HELIX TRANSCRIPTIONAL REGULATOR, ICLR FAMILY"/>
    <property type="match status" value="1"/>
</dbReference>
<gene>
    <name evidence="6" type="ORF">F4559_000944</name>
</gene>
<evidence type="ECO:0000313" key="7">
    <source>
        <dbReference type="Proteomes" id="UP000542674"/>
    </source>
</evidence>
<sequence length="247" mass="27006">MTAPKSLLGRAFALLAVFTAQRPVASLSDLSRGCGLPLSTTHRLVRELVAWRALERRPDGRYAIGLRLWELGVLSPGSRDLRERAVPFLEDLYEVTRHNVQLAIRDDLDTLYVERLSGPNAVSILTRTGDRLPLHATGVGLVLLANAPADVRQRVLDGPLKRFTARTITTAAKLRETLAQVRRDDYAVSDRQIEMTTYSVAAPVRDASGEVVAAVSVVVPAGTRRETVLPAVRTCGLALSRELGNRP</sequence>
<dbReference type="InterPro" id="IPR029016">
    <property type="entry name" value="GAF-like_dom_sf"/>
</dbReference>
<dbReference type="Proteomes" id="UP000542674">
    <property type="component" value="Unassembled WGS sequence"/>
</dbReference>
<feature type="domain" description="IclR-ED" evidence="5">
    <location>
        <begin position="67"/>
        <end position="245"/>
    </location>
</feature>
<comment type="caution">
    <text evidence="6">The sequence shown here is derived from an EMBL/GenBank/DDBJ whole genome shotgun (WGS) entry which is preliminary data.</text>
</comment>
<dbReference type="SMART" id="SM00346">
    <property type="entry name" value="HTH_ICLR"/>
    <property type="match status" value="1"/>
</dbReference>
<reference evidence="6 7" key="1">
    <citation type="submission" date="2020-08" db="EMBL/GenBank/DDBJ databases">
        <title>Sequencing the genomes of 1000 actinobacteria strains.</title>
        <authorList>
            <person name="Klenk H.-P."/>
        </authorList>
    </citation>
    <scope>NUCLEOTIDE SEQUENCE [LARGE SCALE GENOMIC DNA]</scope>
    <source>
        <strain evidence="6 7">DSM 45084</strain>
    </source>
</reference>
<dbReference type="GO" id="GO:0045892">
    <property type="term" value="P:negative regulation of DNA-templated transcription"/>
    <property type="evidence" value="ECO:0007669"/>
    <property type="project" value="TreeGrafter"/>
</dbReference>
<organism evidence="6 7">
    <name type="scientific">Saccharothrix violaceirubra</name>
    <dbReference type="NCBI Taxonomy" id="413306"/>
    <lineage>
        <taxon>Bacteria</taxon>
        <taxon>Bacillati</taxon>
        <taxon>Actinomycetota</taxon>
        <taxon>Actinomycetes</taxon>
        <taxon>Pseudonocardiales</taxon>
        <taxon>Pseudonocardiaceae</taxon>
        <taxon>Saccharothrix</taxon>
    </lineage>
</organism>
<keyword evidence="3" id="KW-0804">Transcription</keyword>
<dbReference type="PROSITE" id="PS51077">
    <property type="entry name" value="HTH_ICLR"/>
    <property type="match status" value="1"/>
</dbReference>
<dbReference type="Gene3D" id="3.30.450.40">
    <property type="match status" value="1"/>
</dbReference>
<evidence type="ECO:0000256" key="1">
    <source>
        <dbReference type="ARBA" id="ARBA00023015"/>
    </source>
</evidence>
<dbReference type="SUPFAM" id="SSF55781">
    <property type="entry name" value="GAF domain-like"/>
    <property type="match status" value="1"/>
</dbReference>
<keyword evidence="2 6" id="KW-0238">DNA-binding</keyword>
<dbReference type="PROSITE" id="PS51078">
    <property type="entry name" value="ICLR_ED"/>
    <property type="match status" value="1"/>
</dbReference>
<proteinExistence type="predicted"/>
<dbReference type="SUPFAM" id="SSF46785">
    <property type="entry name" value="Winged helix' DNA-binding domain"/>
    <property type="match status" value="1"/>
</dbReference>
<dbReference type="Gene3D" id="1.10.10.10">
    <property type="entry name" value="Winged helix-like DNA-binding domain superfamily/Winged helix DNA-binding domain"/>
    <property type="match status" value="1"/>
</dbReference>
<dbReference type="InterPro" id="IPR014757">
    <property type="entry name" value="Tscrpt_reg_IclR_C"/>
</dbReference>
<dbReference type="InterPro" id="IPR036388">
    <property type="entry name" value="WH-like_DNA-bd_sf"/>
</dbReference>
<keyword evidence="1" id="KW-0805">Transcription regulation</keyword>
<dbReference type="PANTHER" id="PTHR30136:SF24">
    <property type="entry name" value="HTH-TYPE TRANSCRIPTIONAL REPRESSOR ALLR"/>
    <property type="match status" value="1"/>
</dbReference>
<evidence type="ECO:0000259" key="4">
    <source>
        <dbReference type="PROSITE" id="PS51077"/>
    </source>
</evidence>
<dbReference type="EMBL" id="JACHJS010000001">
    <property type="protein sequence ID" value="MBB4963585.1"/>
    <property type="molecule type" value="Genomic_DNA"/>
</dbReference>
<dbReference type="InterPro" id="IPR005471">
    <property type="entry name" value="Tscrpt_reg_IclR_N"/>
</dbReference>
<dbReference type="Pfam" id="PF01614">
    <property type="entry name" value="IclR_C"/>
    <property type="match status" value="1"/>
</dbReference>
<keyword evidence="7" id="KW-1185">Reference proteome</keyword>